<evidence type="ECO:0000313" key="4">
    <source>
        <dbReference type="Proteomes" id="UP000000390"/>
    </source>
</evidence>
<dbReference type="eggNOG" id="arCOG09341">
    <property type="taxonomic scope" value="Archaea"/>
</dbReference>
<name>D8J8A3_HALJB</name>
<organism evidence="2 4">
    <name type="scientific">Halalkalicoccus jeotgali (strain DSM 18796 / CECT 7217 / JCM 14584 / KCTC 4019 / B3)</name>
    <dbReference type="NCBI Taxonomy" id="795797"/>
    <lineage>
        <taxon>Archaea</taxon>
        <taxon>Methanobacteriati</taxon>
        <taxon>Methanobacteriota</taxon>
        <taxon>Stenosarchaea group</taxon>
        <taxon>Halobacteria</taxon>
        <taxon>Halobacteriales</taxon>
        <taxon>Halococcaceae</taxon>
        <taxon>Halalkalicoccus</taxon>
    </lineage>
</organism>
<gene>
    <name evidence="2" type="ordered locus">HacjB3_13840</name>
    <name evidence="3" type="ORF">C497_09053</name>
</gene>
<dbReference type="AlphaFoldDB" id="D8J8A3"/>
<evidence type="ECO:0000313" key="3">
    <source>
        <dbReference type="EMBL" id="ELY37578.1"/>
    </source>
</evidence>
<evidence type="ECO:0000313" key="2">
    <source>
        <dbReference type="EMBL" id="ADJ16149.1"/>
    </source>
</evidence>
<evidence type="ECO:0000313" key="5">
    <source>
        <dbReference type="Proteomes" id="UP000011645"/>
    </source>
</evidence>
<protein>
    <submittedName>
        <fullName evidence="2">Uncharacterized protein</fullName>
    </submittedName>
</protein>
<reference evidence="3 5" key="2">
    <citation type="journal article" date="2014" name="PLoS Genet.">
        <title>Phylogenetically driven sequencing of extremely halophilic archaea reveals strategies for static and dynamic osmo-response.</title>
        <authorList>
            <person name="Becker E.A."/>
            <person name="Seitzer P.M."/>
            <person name="Tritt A."/>
            <person name="Larsen D."/>
            <person name="Krusor M."/>
            <person name="Yao A.I."/>
            <person name="Wu D."/>
            <person name="Madern D."/>
            <person name="Eisen J.A."/>
            <person name="Darling A.E."/>
            <person name="Facciotti M.T."/>
        </authorList>
    </citation>
    <scope>NUCLEOTIDE SEQUENCE [LARGE SCALE GENOMIC DNA]</scope>
    <source>
        <strain evidence="3">B3</strain>
        <strain evidence="5">DSM 18796 / CECT 7217 / JCM 14584 / KCTC 4019 / B3</strain>
    </source>
</reference>
<keyword evidence="5" id="KW-1185">Reference proteome</keyword>
<dbReference type="RefSeq" id="WP_008416156.1">
    <property type="nucleotide sequence ID" value="NC_014297.1"/>
</dbReference>
<dbReference type="OrthoDB" id="206197at2157"/>
<dbReference type="Proteomes" id="UP000011645">
    <property type="component" value="Unassembled WGS sequence"/>
</dbReference>
<dbReference type="HOGENOM" id="CLU_1044296_0_0_2"/>
<reference evidence="2 4" key="1">
    <citation type="journal article" date="2010" name="J. Bacteriol.">
        <title>Complete genome sequence of Halalkalicoccus jeotgali B3(T), an extremely halophilic archaeon.</title>
        <authorList>
            <person name="Roh S.W."/>
            <person name="Nam Y.D."/>
            <person name="Nam S.H."/>
            <person name="Choi S.H."/>
            <person name="Park H.S."/>
            <person name="Bae J.W."/>
        </authorList>
    </citation>
    <scope>NUCLEOTIDE SEQUENCE [LARGE SCALE GENOMIC DNA]</scope>
    <source>
        <strain evidence="2">B3</strain>
        <strain evidence="4">DSM 18796 / CECT 7217 / JCM 14584 / KCTC 4019 / B3</strain>
    </source>
</reference>
<proteinExistence type="predicted"/>
<feature type="compositionally biased region" description="Basic residues" evidence="1">
    <location>
        <begin position="1"/>
        <end position="15"/>
    </location>
</feature>
<evidence type="ECO:0000256" key="1">
    <source>
        <dbReference type="SAM" id="MobiDB-lite"/>
    </source>
</evidence>
<sequence length="266" mass="28093">MERGRGHRRHGHRRLSRPERPGIGPVRRKRTPGGRTLSGSCGLAAEPLSSRFADDGGTDACFDGAEPSLEVENERDEPIEAAVEISVGGADGPVLAERYELDPGERTVERRALPAHGERTAQVTIDGGTESGSWEEPSCYRHGIGIGPDGIGFGLVEPMSGLGDTQHDCYAGDDAIIRIYNDGTERTVRLQVVDHCAGTTAVETFGMEPDGVESVRGAIVNGGVYDVTVSAEDGGEETFEFANDCGGLLASIDGDGAVAIREMAID</sequence>
<dbReference type="EMBL" id="AOHV01000025">
    <property type="protein sequence ID" value="ELY37578.1"/>
    <property type="molecule type" value="Genomic_DNA"/>
</dbReference>
<accession>D8J8A3</accession>
<feature type="region of interest" description="Disordered" evidence="1">
    <location>
        <begin position="1"/>
        <end position="42"/>
    </location>
</feature>
<dbReference type="STRING" id="795797.HacjB3_13840"/>
<dbReference type="PATRIC" id="fig|795797.18.peg.2770"/>
<dbReference type="Proteomes" id="UP000000390">
    <property type="component" value="Chromosome"/>
</dbReference>
<dbReference type="GeneID" id="9420584"/>
<dbReference type="KEGG" id="hje:HacjB3_13840"/>
<dbReference type="EMBL" id="CP002062">
    <property type="protein sequence ID" value="ADJ16149.1"/>
    <property type="molecule type" value="Genomic_DNA"/>
</dbReference>